<dbReference type="Pfam" id="PF01612">
    <property type="entry name" value="DNA_pol_A_exo1"/>
    <property type="match status" value="1"/>
</dbReference>
<sequence length="1535" mass="171513">MAMATALENASLTTTTTTPTTTATATPAAVQRMPSSRPIDHRWDRSRGIVFHLAKRVTPSHAGAGDRTWSHGNAITFAPTPVTKRFARREIAAKTPPRASSLSSIDTPYTVEFTSSTSTREAAELRKKTKQLGQTLGKHETELRKSKADATQKSEVINRLQKEVDHLRKTLERIKIDHARQVSELNRQNEQEVAKSAQKLSELKRQLEQEQALHNRLSAEIQTSHAQATASLEAASVKALSEQQKRYESELEHLRAISSADLAQNEPVLKAARKEGEEKANAVHAELVETIKKNHEIQLREQATNGAQVVELRANNMKLVRNLQAEEEGRRLDRLRLEKDLDDHRRRANDAVKLKEELQKVVDGRRMRAMTDRSDYHDYQDLYRDMTDTGYELLGALILDTRALHRESVQWRESLQKFKNASGLRLFHQMSGRYGNIRQGILDFLDSKANQAQAAAKVVGDEASSLRTEIQDLKPDSHNSRTLTRLLRFSDEQTHGDGVRIARQLTDIEPFKRRREEEQAEVKRLEDKLQKSTRDTQRAEVEAELAIARERSHLIDMNLQYFDQLRRSELFKANLNLSPTQKQIETHIAKLRKRLQEVTNQHTKAVEDVKDQRAKRSLRETERKLKTQFDIHVRLIRQKCMYEEELGLTDLEAEKEFDREQNARLHEAQTREQRLLEAIVGKRANIAMTRRERAWSAPAASVSSAVTRSTMSDLSASLANKSSPVAPRNLPKTLQLQTLSSRGIKLLQRTVSSRGTPKAALLEYHGSLVLLKQARDLRISDDPEHAERIGVEIAQIQKKIAVLASSGVHVDPIELANLSSTRVKLDAERRSLYVRTKARAESLAQGQDVSLIDRSIAKIKNRIATLNREIGTPGELQSGKADAEDSSSSSGGAVDVTTTHLSGNHDTSPTASETSGSQVSAVSRASGNATSASDTKNIKIAPLSRRKRVRLLPQSKPRQQLSVSDLKSRLDTGGSSGGALKLRPTVSQQAPYRAWPYHTHSRRFSTSVQVWHRDLRWSTLSHALQPSNIEPVFSAAFDLRNSPPTTNLPSESARPSSTATESAAEEADDTNTTLEKPTILDYQIPVKDYRDAVMASPSSAAAFWSHTLYRSPEGSKVQVYYCKTMETAERQLQLFLKEPVLGFDLEWEQYAGSDKNSIKKNVSLVQIAAEDKIALIQVALFKGDTIEELMPPALRTILEDENIAKAGVNVGGDATRIRKYFGINMRGIFELSHMYRVVRTPSQVSFKLVSLAEQVQNVLLLPLLKSDVRVSAWSRSLNHQQTTYAAADAYAGFRLYNKLDNERKALTPTPPRPAYFETGKPLVLGNGQAVERSKVRSRVATKKAASGEVADEGEDDDVFFDALEELPDTYELGSLEAEPVSIEAGKAAPEAVPEAIDIAIYPKLPPLDTPTTTSAAKLPSRPASAQPKPQALSNPQTTLADNWISSLCPKPSKLGPSTLRAYHLWHHQDFSVQEVAKSSREPPLALTTVASYIMQAIKEENLPYQSERLKDVLQCLPRTVWGAYWKWVKECGLGA</sequence>
<dbReference type="InterPro" id="IPR036397">
    <property type="entry name" value="RNaseH_sf"/>
</dbReference>
<dbReference type="Gene3D" id="3.30.420.10">
    <property type="entry name" value="Ribonuclease H-like superfamily/Ribonuclease H"/>
    <property type="match status" value="1"/>
</dbReference>
<dbReference type="SMART" id="SM00474">
    <property type="entry name" value="35EXOc"/>
    <property type="match status" value="1"/>
</dbReference>
<evidence type="ECO:0000256" key="2">
    <source>
        <dbReference type="ARBA" id="ARBA00022801"/>
    </source>
</evidence>
<evidence type="ECO:0000259" key="5">
    <source>
        <dbReference type="SMART" id="SM00474"/>
    </source>
</evidence>
<dbReference type="STRING" id="321146.A0A139HC82"/>
<dbReference type="GO" id="GO:0006139">
    <property type="term" value="P:nucleobase-containing compound metabolic process"/>
    <property type="evidence" value="ECO:0007669"/>
    <property type="project" value="InterPro"/>
</dbReference>
<feature type="domain" description="3'-5' exonuclease" evidence="5">
    <location>
        <begin position="1119"/>
        <end position="1304"/>
    </location>
</feature>
<feature type="region of interest" description="Disordered" evidence="4">
    <location>
        <begin position="1410"/>
        <end position="1434"/>
    </location>
</feature>
<keyword evidence="1" id="KW-0540">Nuclease</keyword>
<organism evidence="6 7">
    <name type="scientific">Pseudocercospora eumusae</name>
    <dbReference type="NCBI Taxonomy" id="321146"/>
    <lineage>
        <taxon>Eukaryota</taxon>
        <taxon>Fungi</taxon>
        <taxon>Dikarya</taxon>
        <taxon>Ascomycota</taxon>
        <taxon>Pezizomycotina</taxon>
        <taxon>Dothideomycetes</taxon>
        <taxon>Dothideomycetidae</taxon>
        <taxon>Mycosphaerellales</taxon>
        <taxon>Mycosphaerellaceae</taxon>
        <taxon>Pseudocercospora</taxon>
    </lineage>
</organism>
<evidence type="ECO:0000256" key="4">
    <source>
        <dbReference type="SAM" id="MobiDB-lite"/>
    </source>
</evidence>
<evidence type="ECO:0000256" key="1">
    <source>
        <dbReference type="ARBA" id="ARBA00022722"/>
    </source>
</evidence>
<dbReference type="CDD" id="cd06141">
    <property type="entry name" value="WRN_exo"/>
    <property type="match status" value="1"/>
</dbReference>
<evidence type="ECO:0000313" key="6">
    <source>
        <dbReference type="EMBL" id="KXT00071.1"/>
    </source>
</evidence>
<reference evidence="6 7" key="1">
    <citation type="submission" date="2015-07" db="EMBL/GenBank/DDBJ databases">
        <title>Comparative genomics of the Sigatoka disease complex on banana suggests a link between parallel evolutionary changes in Pseudocercospora fijiensis and Pseudocercospora eumusae and increased virulence on the banana host.</title>
        <authorList>
            <person name="Chang T.-C."/>
            <person name="Salvucci A."/>
            <person name="Crous P.W."/>
            <person name="Stergiopoulos I."/>
        </authorList>
    </citation>
    <scope>NUCLEOTIDE SEQUENCE [LARGE SCALE GENOMIC DNA]</scope>
    <source>
        <strain evidence="6 7">CBS 114824</strain>
    </source>
</reference>
<feature type="coiled-coil region" evidence="3">
    <location>
        <begin position="143"/>
        <end position="257"/>
    </location>
</feature>
<dbReference type="GO" id="GO:0003676">
    <property type="term" value="F:nucleic acid binding"/>
    <property type="evidence" value="ECO:0007669"/>
    <property type="project" value="InterPro"/>
</dbReference>
<evidence type="ECO:0000256" key="3">
    <source>
        <dbReference type="SAM" id="Coils"/>
    </source>
</evidence>
<name>A0A139HC82_9PEZI</name>
<feature type="compositionally biased region" description="Polar residues" evidence="4">
    <location>
        <begin position="900"/>
        <end position="935"/>
    </location>
</feature>
<feature type="region of interest" description="Disordered" evidence="4">
    <location>
        <begin position="1"/>
        <end position="41"/>
    </location>
</feature>
<dbReference type="GO" id="GO:0005634">
    <property type="term" value="C:nucleus"/>
    <property type="evidence" value="ECO:0007669"/>
    <property type="project" value="TreeGrafter"/>
</dbReference>
<keyword evidence="2" id="KW-0378">Hydrolase</keyword>
<keyword evidence="7" id="KW-1185">Reference proteome</keyword>
<accession>A0A139HC82</accession>
<feature type="region of interest" description="Disordered" evidence="4">
    <location>
        <begin position="514"/>
        <end position="536"/>
    </location>
</feature>
<dbReference type="PANTHER" id="PTHR13620:SF104">
    <property type="entry name" value="EXONUCLEASE 3'-5' DOMAIN-CONTAINING PROTEIN 2"/>
    <property type="match status" value="1"/>
</dbReference>
<dbReference type="EMBL" id="LFZN01000080">
    <property type="protein sequence ID" value="KXT00071.1"/>
    <property type="molecule type" value="Genomic_DNA"/>
</dbReference>
<feature type="region of interest" description="Disordered" evidence="4">
    <location>
        <begin position="1040"/>
        <end position="1072"/>
    </location>
</feature>
<dbReference type="GO" id="GO:0005737">
    <property type="term" value="C:cytoplasm"/>
    <property type="evidence" value="ECO:0007669"/>
    <property type="project" value="TreeGrafter"/>
</dbReference>
<keyword evidence="3" id="KW-0175">Coiled coil</keyword>
<feature type="compositionally biased region" description="Polar residues" evidence="4">
    <location>
        <begin position="956"/>
        <end position="965"/>
    </location>
</feature>
<dbReference type="SUPFAM" id="SSF53098">
    <property type="entry name" value="Ribonuclease H-like"/>
    <property type="match status" value="1"/>
</dbReference>
<feature type="compositionally biased region" description="Low complexity" evidence="4">
    <location>
        <begin position="1050"/>
        <end position="1062"/>
    </location>
</feature>
<feature type="compositionally biased region" description="Low complexity" evidence="4">
    <location>
        <begin position="13"/>
        <end position="29"/>
    </location>
</feature>
<dbReference type="InterPro" id="IPR002562">
    <property type="entry name" value="3'-5'_exonuclease_dom"/>
</dbReference>
<dbReference type="OrthoDB" id="1920326at2759"/>
<feature type="compositionally biased region" description="Low complexity" evidence="4">
    <location>
        <begin position="886"/>
        <end position="899"/>
    </location>
</feature>
<feature type="region of interest" description="Disordered" evidence="4">
    <location>
        <begin position="870"/>
        <end position="981"/>
    </location>
</feature>
<proteinExistence type="predicted"/>
<evidence type="ECO:0000313" key="7">
    <source>
        <dbReference type="Proteomes" id="UP000070133"/>
    </source>
</evidence>
<dbReference type="InterPro" id="IPR051132">
    <property type="entry name" value="3-5_Exonuclease_domain"/>
</dbReference>
<feature type="coiled-coil region" evidence="3">
    <location>
        <begin position="581"/>
        <end position="615"/>
    </location>
</feature>
<dbReference type="GO" id="GO:0008408">
    <property type="term" value="F:3'-5' exonuclease activity"/>
    <property type="evidence" value="ECO:0007669"/>
    <property type="project" value="InterPro"/>
</dbReference>
<dbReference type="PANTHER" id="PTHR13620">
    <property type="entry name" value="3-5 EXONUCLEASE"/>
    <property type="match status" value="1"/>
</dbReference>
<dbReference type="InterPro" id="IPR012337">
    <property type="entry name" value="RNaseH-like_sf"/>
</dbReference>
<protein>
    <recommendedName>
        <fullName evidence="5">3'-5' exonuclease domain-containing protein</fullName>
    </recommendedName>
</protein>
<gene>
    <name evidence="6" type="ORF">AC578_5802</name>
</gene>
<comment type="caution">
    <text evidence="6">The sequence shown here is derived from an EMBL/GenBank/DDBJ whole genome shotgun (WGS) entry which is preliminary data.</text>
</comment>
<dbReference type="Proteomes" id="UP000070133">
    <property type="component" value="Unassembled WGS sequence"/>
</dbReference>